<evidence type="ECO:0000256" key="1">
    <source>
        <dbReference type="SAM" id="Phobius"/>
    </source>
</evidence>
<reference evidence="2" key="1">
    <citation type="submission" date="2019-11" db="EMBL/GenBank/DDBJ databases">
        <authorList>
            <person name="Feng L."/>
        </authorList>
    </citation>
    <scope>NUCLEOTIDE SEQUENCE</scope>
    <source>
        <strain evidence="2">ElimosumLFYP34</strain>
    </source>
</reference>
<feature type="transmembrane region" description="Helical" evidence="1">
    <location>
        <begin position="66"/>
        <end position="83"/>
    </location>
</feature>
<dbReference type="InterPro" id="IPR004676">
    <property type="entry name" value="Cd-R_transporter"/>
</dbReference>
<accession>A0A6N3G0F6</accession>
<sequence length="212" mass="23788">MPIVITALLSFAGTNIDDILILTLLFSRAETAADKWRIILGQYLAVLTLTFFSLLFGYSISFVPHAYIGMFGLIPILLGLSAVRQLRNKGRDQSEQTDKAQREPGRLRQFLEKIFPADILYVYFLTLANGADNVSVYIPLFTNLGAGEIVIIITIFVVLIGVWCFLGMKIGQYPLIKVFLEKYKDVMIPIVFIGLGLYILLKSGTFELLLAW</sequence>
<feature type="transmembrane region" description="Helical" evidence="1">
    <location>
        <begin position="144"/>
        <end position="166"/>
    </location>
</feature>
<proteinExistence type="predicted"/>
<feature type="transmembrane region" description="Helical" evidence="1">
    <location>
        <begin position="186"/>
        <end position="206"/>
    </location>
</feature>
<feature type="transmembrane region" description="Helical" evidence="1">
    <location>
        <begin position="6"/>
        <end position="26"/>
    </location>
</feature>
<keyword evidence="1" id="KW-0472">Membrane</keyword>
<feature type="transmembrane region" description="Helical" evidence="1">
    <location>
        <begin position="119"/>
        <end position="138"/>
    </location>
</feature>
<evidence type="ECO:0000313" key="2">
    <source>
        <dbReference type="EMBL" id="VYU57650.1"/>
    </source>
</evidence>
<dbReference type="Pfam" id="PF03596">
    <property type="entry name" value="Cad"/>
    <property type="match status" value="1"/>
</dbReference>
<organism evidence="2">
    <name type="scientific">Eubacterium limosum</name>
    <dbReference type="NCBI Taxonomy" id="1736"/>
    <lineage>
        <taxon>Bacteria</taxon>
        <taxon>Bacillati</taxon>
        <taxon>Bacillota</taxon>
        <taxon>Clostridia</taxon>
        <taxon>Eubacteriales</taxon>
        <taxon>Eubacteriaceae</taxon>
        <taxon>Eubacterium</taxon>
    </lineage>
</organism>
<gene>
    <name evidence="2" type="ORF">ELLFYP34_03633</name>
</gene>
<feature type="transmembrane region" description="Helical" evidence="1">
    <location>
        <begin position="38"/>
        <end position="60"/>
    </location>
</feature>
<protein>
    <submittedName>
        <fullName evidence="2">Cadmium resistance transporter</fullName>
    </submittedName>
</protein>
<keyword evidence="1" id="KW-1133">Transmembrane helix</keyword>
<name>A0A6N3G0F6_EUBLI</name>
<keyword evidence="1" id="KW-0812">Transmembrane</keyword>
<dbReference type="EMBL" id="CACRTR010000016">
    <property type="protein sequence ID" value="VYU57650.1"/>
    <property type="molecule type" value="Genomic_DNA"/>
</dbReference>
<dbReference type="AlphaFoldDB" id="A0A6N3G0F6"/>